<name>A0AAV6JWE9_9ERIC</name>
<evidence type="ECO:0000313" key="3">
    <source>
        <dbReference type="Proteomes" id="UP000823749"/>
    </source>
</evidence>
<comment type="caution">
    <text evidence="2">The sequence shown here is derived from an EMBL/GenBank/DDBJ whole genome shotgun (WGS) entry which is preliminary data.</text>
</comment>
<dbReference type="Proteomes" id="UP000823749">
    <property type="component" value="Chromosome 6"/>
</dbReference>
<gene>
    <name evidence="2" type="ORF">RHGRI_017059</name>
</gene>
<feature type="compositionally biased region" description="Basic and acidic residues" evidence="1">
    <location>
        <begin position="35"/>
        <end position="57"/>
    </location>
</feature>
<feature type="region of interest" description="Disordered" evidence="1">
    <location>
        <begin position="31"/>
        <end position="57"/>
    </location>
</feature>
<reference evidence="2 3" key="1">
    <citation type="submission" date="2020-08" db="EMBL/GenBank/DDBJ databases">
        <title>Plant Genome Project.</title>
        <authorList>
            <person name="Zhang R.-G."/>
        </authorList>
    </citation>
    <scope>NUCLEOTIDE SEQUENCE [LARGE SCALE GENOMIC DNA]</scope>
    <source>
        <strain evidence="2">WSP0</strain>
        <tissue evidence="2">Leaf</tissue>
    </source>
</reference>
<dbReference type="AlphaFoldDB" id="A0AAV6JWE9"/>
<evidence type="ECO:0000313" key="2">
    <source>
        <dbReference type="EMBL" id="KAG5544507.1"/>
    </source>
</evidence>
<sequence>MVGHVPIEVAKTVLEVADVAWTALESCHHHHHDRHDHDAAASEERNPNAAEEKELESLRSENRRLRDLLQQNLNLLQNLSESPCLLEDCPSDLYDRLVTTVDSEKFLTQLKSLQGESVDGTGYKFPFKEASGADLQSAEILISLEHEKPSWWVWVNNEMIPNDVEEQSGIDDENYLVVSEEHVVDGVANFMARCILSNPKALTLTPEELQKILHKALGGMNKVEKMLHVWHAGKLFYTLSTWGLALAGLYRTRAILKIAAMGVRMTSKVVLKAL</sequence>
<protein>
    <submittedName>
        <fullName evidence="2">Uncharacterized protein</fullName>
    </submittedName>
</protein>
<dbReference type="EMBL" id="JACTNZ010000006">
    <property type="protein sequence ID" value="KAG5544507.1"/>
    <property type="molecule type" value="Genomic_DNA"/>
</dbReference>
<organism evidence="2 3">
    <name type="scientific">Rhododendron griersonianum</name>
    <dbReference type="NCBI Taxonomy" id="479676"/>
    <lineage>
        <taxon>Eukaryota</taxon>
        <taxon>Viridiplantae</taxon>
        <taxon>Streptophyta</taxon>
        <taxon>Embryophyta</taxon>
        <taxon>Tracheophyta</taxon>
        <taxon>Spermatophyta</taxon>
        <taxon>Magnoliopsida</taxon>
        <taxon>eudicotyledons</taxon>
        <taxon>Gunneridae</taxon>
        <taxon>Pentapetalae</taxon>
        <taxon>asterids</taxon>
        <taxon>Ericales</taxon>
        <taxon>Ericaceae</taxon>
        <taxon>Ericoideae</taxon>
        <taxon>Rhodoreae</taxon>
        <taxon>Rhododendron</taxon>
    </lineage>
</organism>
<proteinExistence type="predicted"/>
<accession>A0AAV6JWE9</accession>
<keyword evidence="3" id="KW-1185">Reference proteome</keyword>
<evidence type="ECO:0000256" key="1">
    <source>
        <dbReference type="SAM" id="MobiDB-lite"/>
    </source>
</evidence>
<dbReference type="PANTHER" id="PTHR33874">
    <property type="entry name" value="RING FINGER PROTEIN"/>
    <property type="match status" value="1"/>
</dbReference>
<dbReference type="PANTHER" id="PTHR33874:SF4">
    <property type="entry name" value="EXPRESSED PROTEIN"/>
    <property type="match status" value="1"/>
</dbReference>